<dbReference type="Proteomes" id="UP001143391">
    <property type="component" value="Unassembled WGS sequence"/>
</dbReference>
<keyword evidence="3" id="KW-1185">Reference proteome</keyword>
<dbReference type="RefSeq" id="WP_275704692.1">
    <property type="nucleotide sequence ID" value="NZ_JANCMW010000001.1"/>
</dbReference>
<dbReference type="Gene3D" id="3.20.20.100">
    <property type="entry name" value="NADP-dependent oxidoreductase domain"/>
    <property type="match status" value="1"/>
</dbReference>
<organism evidence="2 3">
    <name type="scientific">Marinobacter iranensis</name>
    <dbReference type="NCBI Taxonomy" id="2962607"/>
    <lineage>
        <taxon>Bacteria</taxon>
        <taxon>Pseudomonadati</taxon>
        <taxon>Pseudomonadota</taxon>
        <taxon>Gammaproteobacteria</taxon>
        <taxon>Pseudomonadales</taxon>
        <taxon>Marinobacteraceae</taxon>
        <taxon>Marinobacter</taxon>
    </lineage>
</organism>
<evidence type="ECO:0000313" key="2">
    <source>
        <dbReference type="EMBL" id="MDF0749211.1"/>
    </source>
</evidence>
<feature type="domain" description="NADP-dependent oxidoreductase" evidence="1">
    <location>
        <begin position="14"/>
        <end position="270"/>
    </location>
</feature>
<dbReference type="InterPro" id="IPR023210">
    <property type="entry name" value="NADP_OxRdtase_dom"/>
</dbReference>
<dbReference type="PANTHER" id="PTHR43364">
    <property type="entry name" value="NADH-SPECIFIC METHYLGLYOXAL REDUCTASE-RELATED"/>
    <property type="match status" value="1"/>
</dbReference>
<comment type="caution">
    <text evidence="2">The sequence shown here is derived from an EMBL/GenBank/DDBJ whole genome shotgun (WGS) entry which is preliminary data.</text>
</comment>
<dbReference type="InterPro" id="IPR020471">
    <property type="entry name" value="AKR"/>
</dbReference>
<dbReference type="PROSITE" id="PS00062">
    <property type="entry name" value="ALDOKETO_REDUCTASE_2"/>
    <property type="match status" value="1"/>
</dbReference>
<dbReference type="PANTHER" id="PTHR43364:SF1">
    <property type="entry name" value="OXIDOREDUCTASE YDHF"/>
    <property type="match status" value="1"/>
</dbReference>
<sequence>MQTTRTAEFTPETPLILGMMRLHDHPRLTQPARLADWISARLDEGLTVFDHADIYGGGECERLFGAALRASPGLAAKIRVVTKTGIVPASQDRSRWQVKHYRAEAEYLESAINKALASLAMEQIDTFLIHRPDPLMHAGDVARVLEAAVSAGKIRQIGVSNFLPEQWRWLARNTELPLVCNQSQLSLAHTDALFDGTLEAHLTDGVRWLAWSPLGGGRLADRIPADVLDQAREETGLDETGLAIAWLRQIPCTPVPVLGSMNPERIHSALQGAQSLIPRPLWFRLLESVRKSAVA</sequence>
<evidence type="ECO:0000259" key="1">
    <source>
        <dbReference type="Pfam" id="PF00248"/>
    </source>
</evidence>
<dbReference type="EMBL" id="JANCMW010000001">
    <property type="protein sequence ID" value="MDF0749211.1"/>
    <property type="molecule type" value="Genomic_DNA"/>
</dbReference>
<dbReference type="InterPro" id="IPR050523">
    <property type="entry name" value="AKR_Detox_Biosynth"/>
</dbReference>
<gene>
    <name evidence="2" type="ORF">NLU14_03110</name>
</gene>
<dbReference type="SUPFAM" id="SSF51430">
    <property type="entry name" value="NAD(P)-linked oxidoreductase"/>
    <property type="match status" value="1"/>
</dbReference>
<protein>
    <submittedName>
        <fullName evidence="2">Aldo/keto reductase</fullName>
    </submittedName>
</protein>
<dbReference type="PRINTS" id="PR00069">
    <property type="entry name" value="ALDKETRDTASE"/>
</dbReference>
<dbReference type="Pfam" id="PF00248">
    <property type="entry name" value="Aldo_ket_red"/>
    <property type="match status" value="1"/>
</dbReference>
<name>A0ABT5Y6A6_9GAMM</name>
<dbReference type="InterPro" id="IPR036812">
    <property type="entry name" value="NAD(P)_OxRdtase_dom_sf"/>
</dbReference>
<dbReference type="InterPro" id="IPR018170">
    <property type="entry name" value="Aldo/ket_reductase_CS"/>
</dbReference>
<reference evidence="2" key="1">
    <citation type="submission" date="2022-07" db="EMBL/GenBank/DDBJ databases">
        <title>Marinobacter iranensis a new bacterium isolate from a hipersaline lake in Iran.</title>
        <authorList>
            <person name="Mohammad A.M.A."/>
            <person name="Cristina S.-P."/>
            <person name="Antonio V."/>
        </authorList>
    </citation>
    <scope>NUCLEOTIDE SEQUENCE</scope>
    <source>
        <strain evidence="2">71-i</strain>
    </source>
</reference>
<accession>A0ABT5Y6A6</accession>
<proteinExistence type="predicted"/>
<evidence type="ECO:0000313" key="3">
    <source>
        <dbReference type="Proteomes" id="UP001143391"/>
    </source>
</evidence>